<keyword evidence="2" id="KW-1185">Reference proteome</keyword>
<proteinExistence type="predicted"/>
<sequence length="253" mass="29606">MLRISSKITVGVRNQRFYDTIIGELNEGERLKYRIDVDQLENVTVDVLAGNLRYEKQNVLVSEGQPLYDELPIEQSITIDQREVNPSYNQECSVNIEFIRLASPLKLLCRYLPLNYIKQHVINSINRASEELTKPLVSFNFQHRKPQCVIATASTTTKANEVKRIIKEHTGSSIIKFIRPKIFYDYSCSKGIAEANAFLTFKKWNEEGYNISHFDFRRLLANEMIREIFSKNEILLPNTRFQKRKRESEIMHQ</sequence>
<organism evidence="1 2">
    <name type="scientific">Cetraspora pellucida</name>
    <dbReference type="NCBI Taxonomy" id="1433469"/>
    <lineage>
        <taxon>Eukaryota</taxon>
        <taxon>Fungi</taxon>
        <taxon>Fungi incertae sedis</taxon>
        <taxon>Mucoromycota</taxon>
        <taxon>Glomeromycotina</taxon>
        <taxon>Glomeromycetes</taxon>
        <taxon>Diversisporales</taxon>
        <taxon>Gigasporaceae</taxon>
        <taxon>Cetraspora</taxon>
    </lineage>
</organism>
<gene>
    <name evidence="1" type="ORF">SPELUC_LOCUS9910</name>
</gene>
<dbReference type="EMBL" id="CAJVPW010017327">
    <property type="protein sequence ID" value="CAG8676073.1"/>
    <property type="molecule type" value="Genomic_DNA"/>
</dbReference>
<feature type="non-terminal residue" evidence="1">
    <location>
        <position position="253"/>
    </location>
</feature>
<reference evidence="1" key="1">
    <citation type="submission" date="2021-06" db="EMBL/GenBank/DDBJ databases">
        <authorList>
            <person name="Kallberg Y."/>
            <person name="Tangrot J."/>
            <person name="Rosling A."/>
        </authorList>
    </citation>
    <scope>NUCLEOTIDE SEQUENCE</scope>
    <source>
        <strain evidence="1">28 12/20/2015</strain>
    </source>
</reference>
<dbReference type="Proteomes" id="UP000789366">
    <property type="component" value="Unassembled WGS sequence"/>
</dbReference>
<protein>
    <submittedName>
        <fullName evidence="1">10549_t:CDS:1</fullName>
    </submittedName>
</protein>
<name>A0ACA9NYR9_9GLOM</name>
<evidence type="ECO:0000313" key="2">
    <source>
        <dbReference type="Proteomes" id="UP000789366"/>
    </source>
</evidence>
<accession>A0ACA9NYR9</accession>
<evidence type="ECO:0000313" key="1">
    <source>
        <dbReference type="EMBL" id="CAG8676073.1"/>
    </source>
</evidence>
<comment type="caution">
    <text evidence="1">The sequence shown here is derived from an EMBL/GenBank/DDBJ whole genome shotgun (WGS) entry which is preliminary data.</text>
</comment>